<dbReference type="GO" id="GO:0033228">
    <property type="term" value="P:cysteine export across plasma membrane"/>
    <property type="evidence" value="ECO:0007669"/>
    <property type="project" value="TreeGrafter"/>
</dbReference>
<feature type="transmembrane region" description="Helical" evidence="6">
    <location>
        <begin position="40"/>
        <end position="62"/>
    </location>
</feature>
<accession>A0A1G7CIH0</accession>
<dbReference type="STRING" id="282683.SAMN04488105_103170"/>
<evidence type="ECO:0000313" key="7">
    <source>
        <dbReference type="EMBL" id="SDE39158.1"/>
    </source>
</evidence>
<dbReference type="OrthoDB" id="9812084at2"/>
<name>A0A1G7CIH0_9RHOB</name>
<feature type="transmembrane region" description="Helical" evidence="6">
    <location>
        <begin position="6"/>
        <end position="28"/>
    </location>
</feature>
<gene>
    <name evidence="7" type="ORF">SAMN04488105_103170</name>
</gene>
<evidence type="ECO:0000256" key="1">
    <source>
        <dbReference type="ARBA" id="ARBA00004651"/>
    </source>
</evidence>
<dbReference type="InterPro" id="IPR001123">
    <property type="entry name" value="LeuE-type"/>
</dbReference>
<evidence type="ECO:0000256" key="2">
    <source>
        <dbReference type="ARBA" id="ARBA00022475"/>
    </source>
</evidence>
<feature type="transmembrane region" description="Helical" evidence="6">
    <location>
        <begin position="68"/>
        <end position="88"/>
    </location>
</feature>
<proteinExistence type="predicted"/>
<organism evidence="7 8">
    <name type="scientific">Salipiger thiooxidans</name>
    <dbReference type="NCBI Taxonomy" id="282683"/>
    <lineage>
        <taxon>Bacteria</taxon>
        <taxon>Pseudomonadati</taxon>
        <taxon>Pseudomonadota</taxon>
        <taxon>Alphaproteobacteria</taxon>
        <taxon>Rhodobacterales</taxon>
        <taxon>Roseobacteraceae</taxon>
        <taxon>Salipiger</taxon>
    </lineage>
</organism>
<sequence length="194" mass="20807">MILDPLYGFVFFGLFSPGPNVVLLTASGARFGLRRTLPHLFGVVLGVGVTAGLTGLGIAALLREAPALELILKIAASGWMMWMAWGLWTADRRRGKADRDRPMTLIEGALFQWVNPKVWAVALAAASAYPGGGGPLAEALRLGSAFSGINLFCCTFWTSAGALLTYLLTTPRAWRIFARIMALALGSFSVMVFL</sequence>
<dbReference type="Pfam" id="PF01810">
    <property type="entry name" value="LysE"/>
    <property type="match status" value="1"/>
</dbReference>
<evidence type="ECO:0000256" key="6">
    <source>
        <dbReference type="SAM" id="Phobius"/>
    </source>
</evidence>
<keyword evidence="5 6" id="KW-0472">Membrane</keyword>
<evidence type="ECO:0000256" key="5">
    <source>
        <dbReference type="ARBA" id="ARBA00023136"/>
    </source>
</evidence>
<evidence type="ECO:0000256" key="4">
    <source>
        <dbReference type="ARBA" id="ARBA00022989"/>
    </source>
</evidence>
<reference evidence="8" key="1">
    <citation type="submission" date="2016-10" db="EMBL/GenBank/DDBJ databases">
        <authorList>
            <person name="Varghese N."/>
            <person name="Submissions S."/>
        </authorList>
    </citation>
    <scope>NUCLEOTIDE SEQUENCE [LARGE SCALE GENOMIC DNA]</scope>
    <source>
        <strain evidence="8">DSM 10146</strain>
    </source>
</reference>
<dbReference type="GO" id="GO:0015171">
    <property type="term" value="F:amino acid transmembrane transporter activity"/>
    <property type="evidence" value="ECO:0007669"/>
    <property type="project" value="TreeGrafter"/>
</dbReference>
<comment type="subcellular location">
    <subcellularLocation>
        <location evidence="1">Cell membrane</location>
        <topology evidence="1">Multi-pass membrane protein</topology>
    </subcellularLocation>
</comment>
<dbReference type="Proteomes" id="UP000198994">
    <property type="component" value="Unassembled WGS sequence"/>
</dbReference>
<evidence type="ECO:0000256" key="3">
    <source>
        <dbReference type="ARBA" id="ARBA00022692"/>
    </source>
</evidence>
<feature type="transmembrane region" description="Helical" evidence="6">
    <location>
        <begin position="149"/>
        <end position="169"/>
    </location>
</feature>
<feature type="transmembrane region" description="Helical" evidence="6">
    <location>
        <begin position="176"/>
        <end position="193"/>
    </location>
</feature>
<dbReference type="PANTHER" id="PTHR30086:SF20">
    <property type="entry name" value="ARGININE EXPORTER PROTEIN ARGO-RELATED"/>
    <property type="match status" value="1"/>
</dbReference>
<keyword evidence="8" id="KW-1185">Reference proteome</keyword>
<dbReference type="GO" id="GO:0005886">
    <property type="term" value="C:plasma membrane"/>
    <property type="evidence" value="ECO:0007669"/>
    <property type="project" value="UniProtKB-SubCell"/>
</dbReference>
<keyword evidence="2" id="KW-1003">Cell membrane</keyword>
<dbReference type="EMBL" id="FNAV01000003">
    <property type="protein sequence ID" value="SDE39158.1"/>
    <property type="molecule type" value="Genomic_DNA"/>
</dbReference>
<feature type="transmembrane region" description="Helical" evidence="6">
    <location>
        <begin position="109"/>
        <end position="129"/>
    </location>
</feature>
<keyword evidence="4 6" id="KW-1133">Transmembrane helix</keyword>
<dbReference type="PANTHER" id="PTHR30086">
    <property type="entry name" value="ARGININE EXPORTER PROTEIN ARGO"/>
    <property type="match status" value="1"/>
</dbReference>
<protein>
    <submittedName>
        <fullName evidence="7">Threonine/homoserine/homoserine lactone efflux protein</fullName>
    </submittedName>
</protein>
<dbReference type="RefSeq" id="WP_008887008.1">
    <property type="nucleotide sequence ID" value="NZ_FNAV01000003.1"/>
</dbReference>
<keyword evidence="3 6" id="KW-0812">Transmembrane</keyword>
<evidence type="ECO:0000313" key="8">
    <source>
        <dbReference type="Proteomes" id="UP000198994"/>
    </source>
</evidence>
<dbReference type="AlphaFoldDB" id="A0A1G7CIH0"/>